<keyword evidence="3" id="KW-1185">Reference proteome</keyword>
<dbReference type="EMBL" id="AWUE01019949">
    <property type="protein sequence ID" value="OMO70775.1"/>
    <property type="molecule type" value="Genomic_DNA"/>
</dbReference>
<dbReference type="AlphaFoldDB" id="A0A1R3HKE0"/>
<comment type="caution">
    <text evidence="2">The sequence shown here is derived from an EMBL/GenBank/DDBJ whole genome shotgun (WGS) entry which is preliminary data.</text>
</comment>
<dbReference type="InterPro" id="IPR053197">
    <property type="entry name" value="F-box_SCFL_complex_component"/>
</dbReference>
<evidence type="ECO:0000313" key="2">
    <source>
        <dbReference type="EMBL" id="OMO70775.1"/>
    </source>
</evidence>
<proteinExistence type="predicted"/>
<dbReference type="InterPro" id="IPR036047">
    <property type="entry name" value="F-box-like_dom_sf"/>
</dbReference>
<dbReference type="PANTHER" id="PTHR34223:SF51">
    <property type="entry name" value="OS06G0556300 PROTEIN"/>
    <property type="match status" value="1"/>
</dbReference>
<dbReference type="InterPro" id="IPR001810">
    <property type="entry name" value="F-box_dom"/>
</dbReference>
<accession>A0A1R3HKE0</accession>
<dbReference type="SUPFAM" id="SSF52058">
    <property type="entry name" value="L domain-like"/>
    <property type="match status" value="1"/>
</dbReference>
<sequence length="456" mass="51674">MVGGSSDEEMIPIRRVKKRCSKSNQESGEDLDRISNLTDELIHKIMSFMNPKYAVQTCVLSKRWESLWKSLPYLDFNLKNFPFKGVPFPWEDQNLKGFYSKAITSFINFITNVLFRRHHTNLVEVCAQSLYMNKYDSILQGLIAYALNHNVKQLSIRSECSGKFVLPRSLYTCRSLEALHLTHHNITSLKFVALPALKSLHLHELSMGMLESVFKLNLSGCPNLEILKVTNLFGGEKETLFVNAPSLKRLEISFFRTEAHYVNCRLVDMDYGCKVVIDAPGLITLKYSGYGPIECSSGHHASVDDAFFDLYAHKCVCGYHEMYREHALLLINTFKAIRPAKSLTLSLDTVELKSIQFMFFGHVNLVLALFPSLLDENQMPFANLKNLEIKPTEGQQSENVKIPACSFYPLMVNVYYPTQNVEIDISSEPCSAIDFLDVGNKAAACGHGNILQHFPT</sequence>
<name>A0A1R3HKE0_9ROSI</name>
<dbReference type="CDD" id="cd22160">
    <property type="entry name" value="F-box_AtFBL13-like"/>
    <property type="match status" value="1"/>
</dbReference>
<dbReference type="Pfam" id="PF24758">
    <property type="entry name" value="LRR_At5g56370"/>
    <property type="match status" value="1"/>
</dbReference>
<reference evidence="3" key="1">
    <citation type="submission" date="2013-09" db="EMBL/GenBank/DDBJ databases">
        <title>Corchorus olitorius genome sequencing.</title>
        <authorList>
            <person name="Alam M."/>
            <person name="Haque M.S."/>
            <person name="Islam M.S."/>
            <person name="Emdad E.M."/>
            <person name="Islam M.M."/>
            <person name="Ahmed B."/>
            <person name="Halim A."/>
            <person name="Hossen Q.M.M."/>
            <person name="Hossain M.Z."/>
            <person name="Ahmed R."/>
            <person name="Khan M.M."/>
            <person name="Islam R."/>
            <person name="Rashid M.M."/>
            <person name="Khan S.A."/>
            <person name="Rahman M.S."/>
            <person name="Alam M."/>
            <person name="Yahiya A.S."/>
            <person name="Khan M.S."/>
            <person name="Azam M.S."/>
            <person name="Haque T."/>
            <person name="Lashkar M.Z.H."/>
            <person name="Akhand A.I."/>
            <person name="Morshed G."/>
            <person name="Roy S."/>
            <person name="Uddin K.S."/>
            <person name="Rabeya T."/>
            <person name="Hossain A.S."/>
            <person name="Chowdhury A."/>
            <person name="Snigdha A.R."/>
            <person name="Mortoza M.S."/>
            <person name="Matin S.A."/>
            <person name="Hoque S.M.E."/>
            <person name="Islam M.K."/>
            <person name="Roy D.K."/>
            <person name="Haider R."/>
            <person name="Moosa M.M."/>
            <person name="Elias S.M."/>
            <person name="Hasan A.M."/>
            <person name="Jahan S."/>
            <person name="Shafiuddin M."/>
            <person name="Mahmood N."/>
            <person name="Shommy N.S."/>
        </authorList>
    </citation>
    <scope>NUCLEOTIDE SEQUENCE [LARGE SCALE GENOMIC DNA]</scope>
    <source>
        <strain evidence="3">cv. O-4</strain>
    </source>
</reference>
<dbReference type="PANTHER" id="PTHR34223">
    <property type="entry name" value="OS11G0201299 PROTEIN"/>
    <property type="match status" value="1"/>
</dbReference>
<dbReference type="InterPro" id="IPR053781">
    <property type="entry name" value="F-box_AtFBL13-like"/>
</dbReference>
<dbReference type="SUPFAM" id="SSF81383">
    <property type="entry name" value="F-box domain"/>
    <property type="match status" value="1"/>
</dbReference>
<dbReference type="InterPro" id="IPR055411">
    <property type="entry name" value="LRR_FXL15/At3g58940/PEG3-like"/>
</dbReference>
<dbReference type="OrthoDB" id="1002541at2759"/>
<feature type="domain" description="F-box" evidence="1">
    <location>
        <begin position="37"/>
        <end position="78"/>
    </location>
</feature>
<dbReference type="Gene3D" id="3.80.10.10">
    <property type="entry name" value="Ribonuclease Inhibitor"/>
    <property type="match status" value="1"/>
</dbReference>
<organism evidence="2 3">
    <name type="scientific">Corchorus olitorius</name>
    <dbReference type="NCBI Taxonomy" id="93759"/>
    <lineage>
        <taxon>Eukaryota</taxon>
        <taxon>Viridiplantae</taxon>
        <taxon>Streptophyta</taxon>
        <taxon>Embryophyta</taxon>
        <taxon>Tracheophyta</taxon>
        <taxon>Spermatophyta</taxon>
        <taxon>Magnoliopsida</taxon>
        <taxon>eudicotyledons</taxon>
        <taxon>Gunneridae</taxon>
        <taxon>Pentapetalae</taxon>
        <taxon>rosids</taxon>
        <taxon>malvids</taxon>
        <taxon>Malvales</taxon>
        <taxon>Malvaceae</taxon>
        <taxon>Grewioideae</taxon>
        <taxon>Apeibeae</taxon>
        <taxon>Corchorus</taxon>
    </lineage>
</organism>
<dbReference type="Proteomes" id="UP000187203">
    <property type="component" value="Unassembled WGS sequence"/>
</dbReference>
<dbReference type="InterPro" id="IPR032675">
    <property type="entry name" value="LRR_dom_sf"/>
</dbReference>
<evidence type="ECO:0000259" key="1">
    <source>
        <dbReference type="SMART" id="SM00256"/>
    </source>
</evidence>
<protein>
    <recommendedName>
        <fullName evidence="1">F-box domain-containing protein</fullName>
    </recommendedName>
</protein>
<gene>
    <name evidence="2" type="ORF">COLO4_28499</name>
</gene>
<dbReference type="Pfam" id="PF00646">
    <property type="entry name" value="F-box"/>
    <property type="match status" value="1"/>
</dbReference>
<evidence type="ECO:0000313" key="3">
    <source>
        <dbReference type="Proteomes" id="UP000187203"/>
    </source>
</evidence>
<dbReference type="SMART" id="SM00256">
    <property type="entry name" value="FBOX"/>
    <property type="match status" value="1"/>
</dbReference>
<dbReference type="Gene3D" id="1.20.1280.50">
    <property type="match status" value="1"/>
</dbReference>
<dbReference type="STRING" id="93759.A0A1R3HKE0"/>